<comment type="caution">
    <text evidence="1">The sequence shown here is derived from an EMBL/GenBank/DDBJ whole genome shotgun (WGS) entry which is preliminary data.</text>
</comment>
<gene>
    <name evidence="1" type="ORF">FWILDA_LOCUS9603</name>
</gene>
<evidence type="ECO:0000313" key="1">
    <source>
        <dbReference type="EMBL" id="CAI2180480.1"/>
    </source>
</evidence>
<dbReference type="AlphaFoldDB" id="A0A9W4WR54"/>
<name>A0A9W4WR54_9GLOM</name>
<accession>A0A9W4WR54</accession>
<reference evidence="1" key="1">
    <citation type="submission" date="2022-08" db="EMBL/GenBank/DDBJ databases">
        <authorList>
            <person name="Kallberg Y."/>
            <person name="Tangrot J."/>
            <person name="Rosling A."/>
        </authorList>
    </citation>
    <scope>NUCLEOTIDE SEQUENCE</scope>
    <source>
        <strain evidence="1">Wild A</strain>
    </source>
</reference>
<feature type="non-terminal residue" evidence="1">
    <location>
        <position position="1"/>
    </location>
</feature>
<evidence type="ECO:0000313" key="2">
    <source>
        <dbReference type="Proteomes" id="UP001153678"/>
    </source>
</evidence>
<dbReference type="Proteomes" id="UP001153678">
    <property type="component" value="Unassembled WGS sequence"/>
</dbReference>
<sequence>PQDRYTNFVNNVQQNIVINIIKKQNPSELESSFKTFISFIENIVENISVGNNFAKRKSLIKEKGNADQASLSKDKLTQVSWIL</sequence>
<organism evidence="1 2">
    <name type="scientific">Funneliformis geosporum</name>
    <dbReference type="NCBI Taxonomy" id="1117311"/>
    <lineage>
        <taxon>Eukaryota</taxon>
        <taxon>Fungi</taxon>
        <taxon>Fungi incertae sedis</taxon>
        <taxon>Mucoromycota</taxon>
        <taxon>Glomeromycotina</taxon>
        <taxon>Glomeromycetes</taxon>
        <taxon>Glomerales</taxon>
        <taxon>Glomeraceae</taxon>
        <taxon>Funneliformis</taxon>
    </lineage>
</organism>
<keyword evidence="2" id="KW-1185">Reference proteome</keyword>
<protein>
    <submittedName>
        <fullName evidence="1">17142_t:CDS:1</fullName>
    </submittedName>
</protein>
<proteinExistence type="predicted"/>
<dbReference type="EMBL" id="CAMKVN010002298">
    <property type="protein sequence ID" value="CAI2180480.1"/>
    <property type="molecule type" value="Genomic_DNA"/>
</dbReference>